<evidence type="ECO:0000313" key="4">
    <source>
        <dbReference type="EMBL" id="CAK9185347.1"/>
    </source>
</evidence>
<dbReference type="AlphaFoldDB" id="A0ABC8UXD0"/>
<sequence length="166" mass="18193">TLGYLAPEHTRTGKATTSTDVYAFGAFLLEVACGRRPIEPQASSEQELILVDWVFSCWSRSEILLAVDPNLGTDYVAHEVELVLKLGLLCSHSEPVARPTMRQVEQFLEGAILLPGLSSLGISATGLTFAHRDGFDDFAMSYPSSLYKSFSHTTLMQSPFSMEADD</sequence>
<dbReference type="SUPFAM" id="SSF56112">
    <property type="entry name" value="Protein kinase-like (PK-like)"/>
    <property type="match status" value="1"/>
</dbReference>
<dbReference type="PANTHER" id="PTHR27007">
    <property type="match status" value="1"/>
</dbReference>
<dbReference type="InterPro" id="IPR011009">
    <property type="entry name" value="Kinase-like_dom_sf"/>
</dbReference>
<dbReference type="GO" id="GO:0051707">
    <property type="term" value="P:response to other organism"/>
    <property type="evidence" value="ECO:0007669"/>
    <property type="project" value="UniProtKB-ARBA"/>
</dbReference>
<organism evidence="4 5">
    <name type="scientific">Ilex paraguariensis</name>
    <name type="common">yerba mate</name>
    <dbReference type="NCBI Taxonomy" id="185542"/>
    <lineage>
        <taxon>Eukaryota</taxon>
        <taxon>Viridiplantae</taxon>
        <taxon>Streptophyta</taxon>
        <taxon>Embryophyta</taxon>
        <taxon>Tracheophyta</taxon>
        <taxon>Spermatophyta</taxon>
        <taxon>Magnoliopsida</taxon>
        <taxon>eudicotyledons</taxon>
        <taxon>Gunneridae</taxon>
        <taxon>Pentapetalae</taxon>
        <taxon>asterids</taxon>
        <taxon>campanulids</taxon>
        <taxon>Aquifoliales</taxon>
        <taxon>Aquifoliaceae</taxon>
        <taxon>Ilex</taxon>
    </lineage>
</organism>
<dbReference type="Pfam" id="PF07714">
    <property type="entry name" value="PK_Tyr_Ser-Thr"/>
    <property type="match status" value="1"/>
</dbReference>
<keyword evidence="1" id="KW-0547">Nucleotide-binding</keyword>
<dbReference type="InterPro" id="IPR001245">
    <property type="entry name" value="Ser-Thr/Tyr_kinase_cat_dom"/>
</dbReference>
<evidence type="ECO:0000256" key="1">
    <source>
        <dbReference type="ARBA" id="ARBA00022741"/>
    </source>
</evidence>
<feature type="non-terminal residue" evidence="4">
    <location>
        <position position="1"/>
    </location>
</feature>
<comment type="caution">
    <text evidence="4">The sequence shown here is derived from an EMBL/GenBank/DDBJ whole genome shotgun (WGS) entry which is preliminary data.</text>
</comment>
<name>A0ABC8UXD0_9AQUA</name>
<feature type="domain" description="Protein kinase" evidence="3">
    <location>
        <begin position="1"/>
        <end position="108"/>
    </location>
</feature>
<accession>A0ABC8UXD0</accession>
<reference evidence="4 5" key="1">
    <citation type="submission" date="2024-02" db="EMBL/GenBank/DDBJ databases">
        <authorList>
            <person name="Vignale AGUSTIN F."/>
            <person name="Sosa J E."/>
            <person name="Modenutti C."/>
        </authorList>
    </citation>
    <scope>NUCLEOTIDE SEQUENCE [LARGE SCALE GENOMIC DNA]</scope>
</reference>
<dbReference type="Gene3D" id="1.10.510.10">
    <property type="entry name" value="Transferase(Phosphotransferase) domain 1"/>
    <property type="match status" value="1"/>
</dbReference>
<evidence type="ECO:0000259" key="3">
    <source>
        <dbReference type="PROSITE" id="PS50011"/>
    </source>
</evidence>
<keyword evidence="2" id="KW-0067">ATP-binding</keyword>
<evidence type="ECO:0000313" key="5">
    <source>
        <dbReference type="Proteomes" id="UP001642360"/>
    </source>
</evidence>
<dbReference type="PROSITE" id="PS50011">
    <property type="entry name" value="PROTEIN_KINASE_DOM"/>
    <property type="match status" value="1"/>
</dbReference>
<dbReference type="Proteomes" id="UP001642360">
    <property type="component" value="Unassembled WGS sequence"/>
</dbReference>
<dbReference type="GO" id="GO:0005524">
    <property type="term" value="F:ATP binding"/>
    <property type="evidence" value="ECO:0007669"/>
    <property type="project" value="UniProtKB-KW"/>
</dbReference>
<evidence type="ECO:0000256" key="2">
    <source>
        <dbReference type="ARBA" id="ARBA00022840"/>
    </source>
</evidence>
<keyword evidence="5" id="KW-1185">Reference proteome</keyword>
<dbReference type="EMBL" id="CAUOFW020009279">
    <property type="protein sequence ID" value="CAK9185347.1"/>
    <property type="molecule type" value="Genomic_DNA"/>
</dbReference>
<dbReference type="InterPro" id="IPR000719">
    <property type="entry name" value="Prot_kinase_dom"/>
</dbReference>
<protein>
    <recommendedName>
        <fullName evidence="3">Protein kinase domain-containing protein</fullName>
    </recommendedName>
</protein>
<gene>
    <name evidence="4" type="ORF">ILEXP_LOCUS55741</name>
</gene>
<dbReference type="InterPro" id="IPR050528">
    <property type="entry name" value="L-type_Lectin-RKs"/>
</dbReference>
<proteinExistence type="predicted"/>